<keyword evidence="2" id="KW-1185">Reference proteome</keyword>
<dbReference type="Proteomes" id="UP000483286">
    <property type="component" value="Unassembled WGS sequence"/>
</dbReference>
<dbReference type="PANTHER" id="PTHR31118">
    <property type="entry name" value="CYCLASE-LIKE PROTEIN 2"/>
    <property type="match status" value="1"/>
</dbReference>
<evidence type="ECO:0000313" key="1">
    <source>
        <dbReference type="EMBL" id="MVN88237.1"/>
    </source>
</evidence>
<gene>
    <name evidence="1" type="ORF">GO986_15930</name>
</gene>
<comment type="caution">
    <text evidence="1">The sequence shown here is derived from an EMBL/GenBank/DDBJ whole genome shotgun (WGS) entry which is preliminary data.</text>
</comment>
<dbReference type="SUPFAM" id="SSF102198">
    <property type="entry name" value="Putative cyclase"/>
    <property type="match status" value="1"/>
</dbReference>
<evidence type="ECO:0000313" key="2">
    <source>
        <dbReference type="Proteomes" id="UP000483286"/>
    </source>
</evidence>
<dbReference type="GO" id="GO:0019441">
    <property type="term" value="P:L-tryptophan catabolic process to kynurenine"/>
    <property type="evidence" value="ECO:0007669"/>
    <property type="project" value="InterPro"/>
</dbReference>
<dbReference type="AlphaFoldDB" id="A0A7C9LNP4"/>
<dbReference type="EMBL" id="WQLB01000025">
    <property type="protein sequence ID" value="MVN88237.1"/>
    <property type="molecule type" value="Genomic_DNA"/>
</dbReference>
<sequence>MTVGERFRWRGREVALFDLSDTLDNATSAFEPNAHHIAYTDHVRGKEVGAELFASVLGMPRESTEKVFSRGHAWAVEEATISTHSGTHMDAPYHYGPEASGGSRPRTIDEVPLRWCFGDGVLLDMTAKDRVAGISREDVEAELRRIRYELKPFDIVLIRTDASKFFNTAGYDRQHPGLQRSATAYLVERGVRTIGIDAWGLDRAFDVMAGDVLRGAENVEFWETHLYGLEHEYAQLEKLANLDALPVTHGFTVMAFPYKIQGASAGWSRVVALVELG</sequence>
<dbReference type="Pfam" id="PF04199">
    <property type="entry name" value="Cyclase"/>
    <property type="match status" value="1"/>
</dbReference>
<protein>
    <submittedName>
        <fullName evidence="1">Cyclase family protein</fullName>
    </submittedName>
</protein>
<dbReference type="GO" id="GO:0004061">
    <property type="term" value="F:arylformamidase activity"/>
    <property type="evidence" value="ECO:0007669"/>
    <property type="project" value="InterPro"/>
</dbReference>
<dbReference type="Gene3D" id="3.50.30.50">
    <property type="entry name" value="Putative cyclase"/>
    <property type="match status" value="1"/>
</dbReference>
<organism evidence="1 2">
    <name type="scientific">Deinococcus arboris</name>
    <dbReference type="NCBI Taxonomy" id="2682977"/>
    <lineage>
        <taxon>Bacteria</taxon>
        <taxon>Thermotogati</taxon>
        <taxon>Deinococcota</taxon>
        <taxon>Deinococci</taxon>
        <taxon>Deinococcales</taxon>
        <taxon>Deinococcaceae</taxon>
        <taxon>Deinococcus</taxon>
    </lineage>
</organism>
<dbReference type="InterPro" id="IPR037175">
    <property type="entry name" value="KFase_sf"/>
</dbReference>
<reference evidence="1 2" key="1">
    <citation type="submission" date="2019-12" db="EMBL/GenBank/DDBJ databases">
        <title>Deinococcus sp. HMF7620 Genome sequencing and assembly.</title>
        <authorList>
            <person name="Kang H."/>
            <person name="Kim H."/>
            <person name="Joh K."/>
        </authorList>
    </citation>
    <scope>NUCLEOTIDE SEQUENCE [LARGE SCALE GENOMIC DNA]</scope>
    <source>
        <strain evidence="1 2">HMF7620</strain>
    </source>
</reference>
<dbReference type="InterPro" id="IPR007325">
    <property type="entry name" value="KFase/CYL"/>
</dbReference>
<accession>A0A7C9LNP4</accession>
<name>A0A7C9LNP4_9DEIO</name>
<dbReference type="RefSeq" id="WP_157460296.1">
    <property type="nucleotide sequence ID" value="NZ_WQLB01000025.1"/>
</dbReference>
<proteinExistence type="predicted"/>
<dbReference type="PANTHER" id="PTHR31118:SF12">
    <property type="entry name" value="CYCLASE-LIKE PROTEIN 2"/>
    <property type="match status" value="1"/>
</dbReference>